<dbReference type="Proteomes" id="UP000006352">
    <property type="component" value="Unassembled WGS sequence"/>
</dbReference>
<proteinExistence type="inferred from homology"/>
<dbReference type="GO" id="GO:0016614">
    <property type="term" value="F:oxidoreductase activity, acting on CH-OH group of donors"/>
    <property type="evidence" value="ECO:0007669"/>
    <property type="project" value="InterPro"/>
</dbReference>
<evidence type="ECO:0000256" key="3">
    <source>
        <dbReference type="PIRSR" id="PIRSR000137-2"/>
    </source>
</evidence>
<dbReference type="SUPFAM" id="SSF51905">
    <property type="entry name" value="FAD/NAD(P)-binding domain"/>
    <property type="match status" value="1"/>
</dbReference>
<dbReference type="InterPro" id="IPR036188">
    <property type="entry name" value="FAD/NAD-bd_sf"/>
</dbReference>
<dbReference type="Gene3D" id="3.50.50.60">
    <property type="entry name" value="FAD/NAD(P)-binding domain"/>
    <property type="match status" value="1"/>
</dbReference>
<dbReference type="RefSeq" id="XP_012185196.1">
    <property type="nucleotide sequence ID" value="XM_012329806.1"/>
</dbReference>
<keyword evidence="6" id="KW-1185">Reference proteome</keyword>
<reference evidence="5 6" key="1">
    <citation type="journal article" date="2012" name="Appl. Environ. Microbiol.">
        <title>Short-read sequencing for genomic analysis of the brown rot fungus Fibroporia radiculosa.</title>
        <authorList>
            <person name="Tang J.D."/>
            <person name="Perkins A.D."/>
            <person name="Sonstegard T.S."/>
            <person name="Schroeder S.G."/>
            <person name="Burgess S.C."/>
            <person name="Diehl S.V."/>
        </authorList>
    </citation>
    <scope>NUCLEOTIDE SEQUENCE [LARGE SCALE GENOMIC DNA]</scope>
    <source>
        <strain evidence="5 6">TFFH 294</strain>
    </source>
</reference>
<dbReference type="EMBL" id="HE797213">
    <property type="protein sequence ID" value="CCM05913.1"/>
    <property type="molecule type" value="Genomic_DNA"/>
</dbReference>
<dbReference type="Gene3D" id="3.30.560.10">
    <property type="entry name" value="Glucose Oxidase, domain 3"/>
    <property type="match status" value="1"/>
</dbReference>
<feature type="binding site" evidence="3">
    <location>
        <position position="234"/>
    </location>
    <ligand>
        <name>FAD</name>
        <dbReference type="ChEBI" id="CHEBI:57692"/>
    </ligand>
</feature>
<sequence>MVNDIVTEADIVVAGGGASGCVLASRLAAADPSLTVLILEAGPATRDDLSHIQPARFLSHLVPGSRTVKIYVGEESADLGGRPAIVPCGQCLGGGSSVNAAMYTRPSASDYDDWETVYGNDGWGSNSLIPLLRKMETYQLKSHSDTHGSSGPLKISQGGYFTNLGEQFLDVAAKYDKTRSVTDDPNGMRESSINVYGRWQKYIDVESGRRSDVPHNYIYNHDFPNLHIMTGNHVKRVVFEDNRAVGVEYVSSGAQVVRLARANRLVVVSAGAFGSPAILERSGVGKRSLITGLGIPIISDLPGVGENYQDHIITFAQYHVAEDAETLDNFMRGDSLEIEKWTAQWEKDGSGFIAHNSIDAGVKLRPSTAELEAIGPAFSQRWSEYFAHAPDKPLILRYLGGQPADPGRKYLTMGCYVQYPNSAGYTHINSAHDVDGAPTFNPRYLSGADDVALLRWGYKFCREIARRMPSYRGEFVAGHPIFPQNSQAACHPEGSPTAVSDPNIQYMEEDNKAIDEYTRSGVTTIWHSMGTCAMKAREMGGVVDSQLNVYGVERLKVADMSIAPANVSANTYSTAVVIGEKAATIILKDLNIGV</sequence>
<dbReference type="InParanoid" id="J4GGM6"/>
<dbReference type="Pfam" id="PF00732">
    <property type="entry name" value="GMC_oxred_N"/>
    <property type="match status" value="1"/>
</dbReference>
<dbReference type="SUPFAM" id="SSF54373">
    <property type="entry name" value="FAD-linked reductases, C-terminal domain"/>
    <property type="match status" value="1"/>
</dbReference>
<evidence type="ECO:0000256" key="2">
    <source>
        <dbReference type="ARBA" id="ARBA00010790"/>
    </source>
</evidence>
<dbReference type="InterPro" id="IPR012132">
    <property type="entry name" value="GMC_OxRdtase"/>
</dbReference>
<evidence type="ECO:0000256" key="1">
    <source>
        <dbReference type="ARBA" id="ARBA00001974"/>
    </source>
</evidence>
<gene>
    <name evidence="5" type="ORF">FIBRA_08151</name>
</gene>
<keyword evidence="3" id="KW-0274">FAD</keyword>
<feature type="domain" description="Glucose-methanol-choline oxidoreductase N-terminal" evidence="4">
    <location>
        <begin position="271"/>
        <end position="285"/>
    </location>
</feature>
<comment type="cofactor">
    <cofactor evidence="1 3">
        <name>FAD</name>
        <dbReference type="ChEBI" id="CHEBI:57692"/>
    </cofactor>
</comment>
<evidence type="ECO:0000313" key="6">
    <source>
        <dbReference type="Proteomes" id="UP000006352"/>
    </source>
</evidence>
<dbReference type="InterPro" id="IPR007867">
    <property type="entry name" value="GMC_OxRtase_C"/>
</dbReference>
<dbReference type="PIRSF" id="PIRSF000137">
    <property type="entry name" value="Alcohol_oxidase"/>
    <property type="match status" value="1"/>
</dbReference>
<dbReference type="OrthoDB" id="269227at2759"/>
<keyword evidence="3" id="KW-0285">Flavoprotein</keyword>
<name>J4GGM6_9APHY</name>
<dbReference type="GeneID" id="24100824"/>
<comment type="similarity">
    <text evidence="2">Belongs to the GMC oxidoreductase family.</text>
</comment>
<dbReference type="STRING" id="599839.J4GGM6"/>
<protein>
    <recommendedName>
        <fullName evidence="4">Glucose-methanol-choline oxidoreductase N-terminal domain-containing protein</fullName>
    </recommendedName>
</protein>
<dbReference type="PROSITE" id="PS00624">
    <property type="entry name" value="GMC_OXRED_2"/>
    <property type="match status" value="1"/>
</dbReference>
<dbReference type="Pfam" id="PF05199">
    <property type="entry name" value="GMC_oxred_C"/>
    <property type="match status" value="1"/>
</dbReference>
<dbReference type="InterPro" id="IPR000172">
    <property type="entry name" value="GMC_OxRdtase_N"/>
</dbReference>
<dbReference type="AlphaFoldDB" id="J4GGM6"/>
<dbReference type="GO" id="GO:0050660">
    <property type="term" value="F:flavin adenine dinucleotide binding"/>
    <property type="evidence" value="ECO:0007669"/>
    <property type="project" value="InterPro"/>
</dbReference>
<dbReference type="HOGENOM" id="CLU_002865_5_1_1"/>
<evidence type="ECO:0000259" key="4">
    <source>
        <dbReference type="PROSITE" id="PS00624"/>
    </source>
</evidence>
<dbReference type="PANTHER" id="PTHR11552">
    <property type="entry name" value="GLUCOSE-METHANOL-CHOLINE GMC OXIDOREDUCTASE"/>
    <property type="match status" value="1"/>
</dbReference>
<accession>J4GGM6</accession>
<organism evidence="5 6">
    <name type="scientific">Fibroporia radiculosa</name>
    <dbReference type="NCBI Taxonomy" id="599839"/>
    <lineage>
        <taxon>Eukaryota</taxon>
        <taxon>Fungi</taxon>
        <taxon>Dikarya</taxon>
        <taxon>Basidiomycota</taxon>
        <taxon>Agaricomycotina</taxon>
        <taxon>Agaricomycetes</taxon>
        <taxon>Polyporales</taxon>
        <taxon>Fibroporiaceae</taxon>
        <taxon>Fibroporia</taxon>
    </lineage>
</organism>
<dbReference type="PANTHER" id="PTHR11552:SF78">
    <property type="entry name" value="GLUCOSE-METHANOL-CHOLINE OXIDOREDUCTASE N-TERMINAL DOMAIN-CONTAINING PROTEIN"/>
    <property type="match status" value="1"/>
</dbReference>
<feature type="binding site" evidence="3">
    <location>
        <begin position="526"/>
        <end position="527"/>
    </location>
    <ligand>
        <name>FAD</name>
        <dbReference type="ChEBI" id="CHEBI:57692"/>
    </ligand>
</feature>
<evidence type="ECO:0000313" key="5">
    <source>
        <dbReference type="EMBL" id="CCM05913.1"/>
    </source>
</evidence>